<reference evidence="2 3" key="1">
    <citation type="submission" date="2013-07" db="EMBL/GenBank/DDBJ databases">
        <title>The Genome Sequence of Cryptococcus heveanensis BCC8398.</title>
        <authorList>
            <consortium name="The Broad Institute Genome Sequencing Platform"/>
            <person name="Cuomo C."/>
            <person name="Litvintseva A."/>
            <person name="Chen Y."/>
            <person name="Heitman J."/>
            <person name="Sun S."/>
            <person name="Springer D."/>
            <person name="Dromer F."/>
            <person name="Young S.K."/>
            <person name="Zeng Q."/>
            <person name="Gargeya S."/>
            <person name="Fitzgerald M."/>
            <person name="Abouelleil A."/>
            <person name="Alvarado L."/>
            <person name="Berlin A.M."/>
            <person name="Chapman S.B."/>
            <person name="Dewar J."/>
            <person name="Goldberg J."/>
            <person name="Griggs A."/>
            <person name="Gujja S."/>
            <person name="Hansen M."/>
            <person name="Howarth C."/>
            <person name="Imamovic A."/>
            <person name="Larimer J."/>
            <person name="McCowan C."/>
            <person name="Murphy C."/>
            <person name="Pearson M."/>
            <person name="Priest M."/>
            <person name="Roberts A."/>
            <person name="Saif S."/>
            <person name="Shea T."/>
            <person name="Sykes S."/>
            <person name="Wortman J."/>
            <person name="Nusbaum C."/>
            <person name="Birren B."/>
        </authorList>
    </citation>
    <scope>NUCLEOTIDE SEQUENCE [LARGE SCALE GENOMIC DNA]</scope>
    <source>
        <strain evidence="2 3">BCC8398</strain>
    </source>
</reference>
<dbReference type="EMBL" id="KV700147">
    <property type="protein sequence ID" value="OCF30542.1"/>
    <property type="molecule type" value="Genomic_DNA"/>
</dbReference>
<dbReference type="Proteomes" id="UP000092666">
    <property type="component" value="Unassembled WGS sequence"/>
</dbReference>
<gene>
    <name evidence="2" type="ORF">I316_07810</name>
</gene>
<feature type="region of interest" description="Disordered" evidence="1">
    <location>
        <begin position="203"/>
        <end position="239"/>
    </location>
</feature>
<evidence type="ECO:0000313" key="2">
    <source>
        <dbReference type="EMBL" id="OCF30542.1"/>
    </source>
</evidence>
<feature type="region of interest" description="Disordered" evidence="1">
    <location>
        <begin position="265"/>
        <end position="294"/>
    </location>
</feature>
<organism evidence="2 3">
    <name type="scientific">Kwoniella heveanensis BCC8398</name>
    <dbReference type="NCBI Taxonomy" id="1296120"/>
    <lineage>
        <taxon>Eukaryota</taxon>
        <taxon>Fungi</taxon>
        <taxon>Dikarya</taxon>
        <taxon>Basidiomycota</taxon>
        <taxon>Agaricomycotina</taxon>
        <taxon>Tremellomycetes</taxon>
        <taxon>Tremellales</taxon>
        <taxon>Cryptococcaceae</taxon>
        <taxon>Kwoniella</taxon>
    </lineage>
</organism>
<accession>A0A1B9GHL0</accession>
<evidence type="ECO:0000256" key="1">
    <source>
        <dbReference type="SAM" id="MobiDB-lite"/>
    </source>
</evidence>
<feature type="region of interest" description="Disordered" evidence="1">
    <location>
        <begin position="390"/>
        <end position="429"/>
    </location>
</feature>
<name>A0A1B9GHL0_9TREE</name>
<evidence type="ECO:0000313" key="3">
    <source>
        <dbReference type="Proteomes" id="UP000092666"/>
    </source>
</evidence>
<sequence>MAGYCHGWKGAEGAVGLVADVIRDQERSRKKQGDPLKIQAEVAGRDRLMKGVRIFERLSNDPRALHQIADVDPQIYDLYLQLERSHLQLQHQYRFQFRFQPQHLCEAQVQAENTRLKGHISPSAKAENGTPPSMNPTITHCTSTTASVGIATLFQAFLLNQDPFKPKSQLRARSATTLNYAHNLNPVPRLDPLNLKQRRWARPQLVHSDNRSPKDKDVTVAGRSEPRQPAEPRRQADHFDQSNYRYHPHSYAYWCQPPSPNPTLDPSHTYDACGPMPMPTSTSSAPKGDSDSASPSIFRSRWLSTGFDNQQRLSGVDMIAPVLVIPRPATSTDANADANGNVESFDYPTTGPGTCATFSGSVSTSISTGENHYPYSTDYTYDFGYDYAQGRGDNNSDEDRSKGDGGRQMAELDKFGMNENGDEDYGDNYDNEEWYLSLGGLLSDLSR</sequence>
<feature type="compositionally biased region" description="Acidic residues" evidence="1">
    <location>
        <begin position="420"/>
        <end position="429"/>
    </location>
</feature>
<proteinExistence type="predicted"/>
<dbReference type="AlphaFoldDB" id="A0A1B9GHL0"/>
<reference evidence="3" key="2">
    <citation type="submission" date="2013-12" db="EMBL/GenBank/DDBJ databases">
        <title>Evolution of pathogenesis and genome organization in the Tremellales.</title>
        <authorList>
            <person name="Cuomo C."/>
            <person name="Litvintseva A."/>
            <person name="Heitman J."/>
            <person name="Chen Y."/>
            <person name="Sun S."/>
            <person name="Springer D."/>
            <person name="Dromer F."/>
            <person name="Young S."/>
            <person name="Zeng Q."/>
            <person name="Chapman S."/>
            <person name="Gujja S."/>
            <person name="Saif S."/>
            <person name="Birren B."/>
        </authorList>
    </citation>
    <scope>NUCLEOTIDE SEQUENCE [LARGE SCALE GENOMIC DNA]</scope>
    <source>
        <strain evidence="3">BCC8398</strain>
    </source>
</reference>
<keyword evidence="3" id="KW-1185">Reference proteome</keyword>
<protein>
    <submittedName>
        <fullName evidence="2">Uncharacterized protein</fullName>
    </submittedName>
</protein>
<feature type="compositionally biased region" description="Basic and acidic residues" evidence="1">
    <location>
        <begin position="208"/>
        <end position="239"/>
    </location>
</feature>
<feature type="compositionally biased region" description="Basic and acidic residues" evidence="1">
    <location>
        <begin position="397"/>
        <end position="416"/>
    </location>
</feature>
<feature type="region of interest" description="Disordered" evidence="1">
    <location>
        <begin position="117"/>
        <end position="136"/>
    </location>
</feature>